<dbReference type="RefSeq" id="XP_007413945.1">
    <property type="nucleotide sequence ID" value="XM_007413883.1"/>
</dbReference>
<evidence type="ECO:0000313" key="4">
    <source>
        <dbReference type="Proteomes" id="UP000001072"/>
    </source>
</evidence>
<dbReference type="Gene3D" id="6.10.140.1040">
    <property type="match status" value="1"/>
</dbReference>
<feature type="region of interest" description="Disordered" evidence="1">
    <location>
        <begin position="83"/>
        <end position="219"/>
    </location>
</feature>
<feature type="region of interest" description="Disordered" evidence="1">
    <location>
        <begin position="273"/>
        <end position="371"/>
    </location>
</feature>
<dbReference type="InParanoid" id="F4RXV6"/>
<dbReference type="Proteomes" id="UP000001072">
    <property type="component" value="Unassembled WGS sequence"/>
</dbReference>
<feature type="compositionally biased region" description="Basic and acidic residues" evidence="1">
    <location>
        <begin position="307"/>
        <end position="330"/>
    </location>
</feature>
<name>F4RXV6_MELLP</name>
<dbReference type="PANTHER" id="PTHR12299:SF17">
    <property type="entry name" value="AT19571P-RELATED"/>
    <property type="match status" value="1"/>
</dbReference>
<dbReference type="GO" id="GO:0005634">
    <property type="term" value="C:nucleus"/>
    <property type="evidence" value="ECO:0007669"/>
    <property type="project" value="TreeGrafter"/>
</dbReference>
<reference evidence="4" key="1">
    <citation type="journal article" date="2011" name="Proc. Natl. Acad. Sci. U.S.A.">
        <title>Obligate biotrophy features unraveled by the genomic analysis of rust fungi.</title>
        <authorList>
            <person name="Duplessis S."/>
            <person name="Cuomo C.A."/>
            <person name="Lin Y.-C."/>
            <person name="Aerts A."/>
            <person name="Tisserant E."/>
            <person name="Veneault-Fourrey C."/>
            <person name="Joly D.L."/>
            <person name="Hacquard S."/>
            <person name="Amselem J."/>
            <person name="Cantarel B.L."/>
            <person name="Chiu R."/>
            <person name="Coutinho P.M."/>
            <person name="Feau N."/>
            <person name="Field M."/>
            <person name="Frey P."/>
            <person name="Gelhaye E."/>
            <person name="Goldberg J."/>
            <person name="Grabherr M.G."/>
            <person name="Kodira C.D."/>
            <person name="Kohler A."/>
            <person name="Kuees U."/>
            <person name="Lindquist E.A."/>
            <person name="Lucas S.M."/>
            <person name="Mago R."/>
            <person name="Mauceli E."/>
            <person name="Morin E."/>
            <person name="Murat C."/>
            <person name="Pangilinan J.L."/>
            <person name="Park R."/>
            <person name="Pearson M."/>
            <person name="Quesneville H."/>
            <person name="Rouhier N."/>
            <person name="Sakthikumar S."/>
            <person name="Salamov A.A."/>
            <person name="Schmutz J."/>
            <person name="Selles B."/>
            <person name="Shapiro H."/>
            <person name="Tanguay P."/>
            <person name="Tuskan G.A."/>
            <person name="Henrissat B."/>
            <person name="Van de Peer Y."/>
            <person name="Rouze P."/>
            <person name="Ellis J.G."/>
            <person name="Dodds P.N."/>
            <person name="Schein J.E."/>
            <person name="Zhong S."/>
            <person name="Hamelin R.C."/>
            <person name="Grigoriev I.V."/>
            <person name="Szabo L.J."/>
            <person name="Martin F."/>
        </authorList>
    </citation>
    <scope>NUCLEOTIDE SEQUENCE [LARGE SCALE GENOMIC DNA]</scope>
    <source>
        <strain evidence="4">98AG31 / pathotype 3-4-7</strain>
    </source>
</reference>
<dbReference type="PANTHER" id="PTHR12299">
    <property type="entry name" value="HYALURONIC ACID-BINDING PROTEIN 4"/>
    <property type="match status" value="1"/>
</dbReference>
<feature type="region of interest" description="Disordered" evidence="1">
    <location>
        <begin position="231"/>
        <end position="257"/>
    </location>
</feature>
<dbReference type="STRING" id="747676.F4RXV6"/>
<dbReference type="AlphaFoldDB" id="F4RXV6"/>
<keyword evidence="4" id="KW-1185">Reference proteome</keyword>
<feature type="compositionally biased region" description="Basic and acidic residues" evidence="1">
    <location>
        <begin position="120"/>
        <end position="141"/>
    </location>
</feature>
<evidence type="ECO:0000259" key="2">
    <source>
        <dbReference type="SMART" id="SM01233"/>
    </source>
</evidence>
<proteinExistence type="predicted"/>
<dbReference type="HOGENOM" id="CLU_043312_0_0_1"/>
<feature type="region of interest" description="Disordered" evidence="1">
    <location>
        <begin position="1"/>
        <end position="71"/>
    </location>
</feature>
<dbReference type="eggNOG" id="ENOG502S4DF">
    <property type="taxonomic scope" value="Eukaryota"/>
</dbReference>
<feature type="domain" description="Hyaluronan/mRNA-binding protein" evidence="2">
    <location>
        <begin position="123"/>
        <end position="248"/>
    </location>
</feature>
<feature type="compositionally biased region" description="Basic and acidic residues" evidence="1">
    <location>
        <begin position="89"/>
        <end position="98"/>
    </location>
</feature>
<evidence type="ECO:0000256" key="1">
    <source>
        <dbReference type="SAM" id="MobiDB-lite"/>
    </source>
</evidence>
<dbReference type="InterPro" id="IPR039764">
    <property type="entry name" value="HABP4/SERBP1-like"/>
</dbReference>
<feature type="compositionally biased region" description="Gly residues" evidence="1">
    <location>
        <begin position="331"/>
        <end position="354"/>
    </location>
</feature>
<dbReference type="InterPro" id="IPR006861">
    <property type="entry name" value="HABP4_PAIRBP1-bd"/>
</dbReference>
<gene>
    <name evidence="3" type="ORF">MELLADRAFT_78722</name>
</gene>
<feature type="compositionally biased region" description="Basic and acidic residues" evidence="1">
    <location>
        <begin position="238"/>
        <end position="247"/>
    </location>
</feature>
<evidence type="ECO:0000313" key="3">
    <source>
        <dbReference type="EMBL" id="EGG02832.1"/>
    </source>
</evidence>
<feature type="compositionally biased region" description="Basic and acidic residues" evidence="1">
    <location>
        <begin position="208"/>
        <end position="219"/>
    </location>
</feature>
<dbReference type="OrthoDB" id="5390558at2759"/>
<dbReference type="GeneID" id="18933157"/>
<feature type="compositionally biased region" description="Low complexity" evidence="1">
    <location>
        <begin position="24"/>
        <end position="39"/>
    </location>
</feature>
<accession>F4RXV6</accession>
<sequence length="371" mass="38420">MSTISSNPFALLSGGDSDDEGGRPMVKAPTPAVAPVKKPNTAQQQPKRDRGDYPSRGGPRKVYGGAPSAAPIGEVEVIGAKAAGFTNNGRDDRGERRGGGGGPRGRGGRGRGAGRGRGGGRFDDRPDRHSTTGVHDTDRKVASGWGAEEGKQELQAETEGWGDAKAAISPKVPEGADEGWGAGVTEEGSPAVNGKADWGAGEAGTPDSNEKPVEEEDKTKTFEEYLAEKAAAISPLIGKKEARKPNEGADESQWKGAVQLVKGAEQEEVFFQVNKEKKASNASSNKKNKEKTYIEVEPLGYRPPRTGGERGGRGGGRGGRDNGEPREFGRGGRGGGRGGRGRGGFGGNGGGNGGRAKEFNAEDANAFPSLS</sequence>
<dbReference type="SMART" id="SM01233">
    <property type="entry name" value="HABP4_PAI-RBP1"/>
    <property type="match status" value="1"/>
</dbReference>
<dbReference type="EMBL" id="GL883128">
    <property type="protein sequence ID" value="EGG02832.1"/>
    <property type="molecule type" value="Genomic_DNA"/>
</dbReference>
<dbReference type="GO" id="GO:0003723">
    <property type="term" value="F:RNA binding"/>
    <property type="evidence" value="ECO:0007669"/>
    <property type="project" value="InterPro"/>
</dbReference>
<dbReference type="VEuPathDB" id="FungiDB:MELLADRAFT_78722"/>
<organism evidence="4">
    <name type="scientific">Melampsora larici-populina (strain 98AG31 / pathotype 3-4-7)</name>
    <name type="common">Poplar leaf rust fungus</name>
    <dbReference type="NCBI Taxonomy" id="747676"/>
    <lineage>
        <taxon>Eukaryota</taxon>
        <taxon>Fungi</taxon>
        <taxon>Dikarya</taxon>
        <taxon>Basidiomycota</taxon>
        <taxon>Pucciniomycotina</taxon>
        <taxon>Pucciniomycetes</taxon>
        <taxon>Pucciniales</taxon>
        <taxon>Melampsoraceae</taxon>
        <taxon>Melampsora</taxon>
    </lineage>
</organism>
<protein>
    <recommendedName>
        <fullName evidence="2">Hyaluronan/mRNA-binding protein domain-containing protein</fullName>
    </recommendedName>
</protein>
<dbReference type="GO" id="GO:0005737">
    <property type="term" value="C:cytoplasm"/>
    <property type="evidence" value="ECO:0007669"/>
    <property type="project" value="TreeGrafter"/>
</dbReference>
<dbReference type="KEGG" id="mlr:MELLADRAFT_78722"/>